<name>A0A0R3N2M1_9BRAD</name>
<keyword evidence="1" id="KW-0472">Membrane</keyword>
<accession>A0A0R3N2M1</accession>
<evidence type="ECO:0000313" key="3">
    <source>
        <dbReference type="Proteomes" id="UP000051660"/>
    </source>
</evidence>
<sequence length="63" mass="6874">MARVELLHTTFVEVICSIFLAPTAGAELLALLLIILRPLLALCDERSWIALLAFTHCKAPASL</sequence>
<evidence type="ECO:0000313" key="2">
    <source>
        <dbReference type="EMBL" id="KRR24301.1"/>
    </source>
</evidence>
<keyword evidence="1" id="KW-0812">Transmembrane</keyword>
<reference evidence="2 3" key="1">
    <citation type="submission" date="2014-03" db="EMBL/GenBank/DDBJ databases">
        <title>Bradyrhizobium valentinum sp. nov., isolated from effective nodules of Lupinus mariae-josephae, a lupine endemic of basic-lime soils in Eastern Spain.</title>
        <authorList>
            <person name="Duran D."/>
            <person name="Rey L."/>
            <person name="Navarro A."/>
            <person name="Busquets A."/>
            <person name="Imperial J."/>
            <person name="Ruiz-Argueso T."/>
        </authorList>
    </citation>
    <scope>NUCLEOTIDE SEQUENCE [LARGE SCALE GENOMIC DNA]</scope>
    <source>
        <strain evidence="2 3">CCBAU 23086</strain>
    </source>
</reference>
<proteinExistence type="predicted"/>
<comment type="caution">
    <text evidence="2">The sequence shown here is derived from an EMBL/GenBank/DDBJ whole genome shotgun (WGS) entry which is preliminary data.</text>
</comment>
<gene>
    <name evidence="2" type="ORF">CQ14_35820</name>
</gene>
<dbReference type="AlphaFoldDB" id="A0A0R3N2M1"/>
<evidence type="ECO:0000256" key="1">
    <source>
        <dbReference type="SAM" id="Phobius"/>
    </source>
</evidence>
<feature type="transmembrane region" description="Helical" evidence="1">
    <location>
        <begin position="12"/>
        <end position="36"/>
    </location>
</feature>
<organism evidence="2 3">
    <name type="scientific">Bradyrhizobium lablabi</name>
    <dbReference type="NCBI Taxonomy" id="722472"/>
    <lineage>
        <taxon>Bacteria</taxon>
        <taxon>Pseudomonadati</taxon>
        <taxon>Pseudomonadota</taxon>
        <taxon>Alphaproteobacteria</taxon>
        <taxon>Hyphomicrobiales</taxon>
        <taxon>Nitrobacteraceae</taxon>
        <taxon>Bradyrhizobium</taxon>
    </lineage>
</organism>
<keyword evidence="1" id="KW-1133">Transmembrane helix</keyword>
<dbReference type="EMBL" id="LLYB01000064">
    <property type="protein sequence ID" value="KRR24301.1"/>
    <property type="molecule type" value="Genomic_DNA"/>
</dbReference>
<protein>
    <submittedName>
        <fullName evidence="2">Uncharacterized protein</fullName>
    </submittedName>
</protein>
<dbReference type="Proteomes" id="UP000051660">
    <property type="component" value="Unassembled WGS sequence"/>
</dbReference>